<dbReference type="InterPro" id="IPR013972">
    <property type="entry name" value="YcbB"/>
</dbReference>
<dbReference type="SMART" id="SM00448">
    <property type="entry name" value="REC"/>
    <property type="match status" value="1"/>
</dbReference>
<dbReference type="PANTHER" id="PTHR43228">
    <property type="entry name" value="TWO-COMPONENT RESPONSE REGULATOR"/>
    <property type="match status" value="1"/>
</dbReference>
<dbReference type="InterPro" id="IPR001789">
    <property type="entry name" value="Sig_transdc_resp-reg_receiver"/>
</dbReference>
<dbReference type="Proteomes" id="UP000298381">
    <property type="component" value="Unassembled WGS sequence"/>
</dbReference>
<feature type="modified residue" description="4-aspartylphosphate" evidence="1">
    <location>
        <position position="53"/>
    </location>
</feature>
<keyword evidence="4" id="KW-1185">Reference proteome</keyword>
<keyword evidence="1" id="KW-0597">Phosphoprotein</keyword>
<name>A0A4Z0D5N9_9FIRM</name>
<dbReference type="Gene3D" id="3.40.50.2300">
    <property type="match status" value="1"/>
</dbReference>
<gene>
    <name evidence="3" type="ORF">E4100_05240</name>
</gene>
<reference evidence="3 4" key="1">
    <citation type="submission" date="2019-03" db="EMBL/GenBank/DDBJ databases">
        <title>Draft genome sequence data and analysis of a Fermenting Bacterium, Soehngenia longevitae strain 1933PT, isolated from petroleum reservoir in Azerbaijan.</title>
        <authorList>
            <person name="Grouzdev D.S."/>
            <person name="Bidzhieva S.K."/>
            <person name="Sokolova D.S."/>
            <person name="Tourova T.P."/>
            <person name="Poltaraus A.B."/>
            <person name="Nazina T.N."/>
        </authorList>
    </citation>
    <scope>NUCLEOTIDE SEQUENCE [LARGE SCALE GENOMIC DNA]</scope>
    <source>
        <strain evidence="3 4">1933P</strain>
    </source>
</reference>
<evidence type="ECO:0000259" key="2">
    <source>
        <dbReference type="PROSITE" id="PS50110"/>
    </source>
</evidence>
<dbReference type="PROSITE" id="PS50110">
    <property type="entry name" value="RESPONSE_REGULATORY"/>
    <property type="match status" value="1"/>
</dbReference>
<organism evidence="3 4">
    <name type="scientific">Soehngenia longivitae</name>
    <dbReference type="NCBI Taxonomy" id="2562294"/>
    <lineage>
        <taxon>Bacteria</taxon>
        <taxon>Bacillati</taxon>
        <taxon>Bacillota</taxon>
        <taxon>Tissierellia</taxon>
        <taxon>Tissierellales</taxon>
        <taxon>Tissierellaceae</taxon>
        <taxon>Soehngenia</taxon>
    </lineage>
</organism>
<dbReference type="SUPFAM" id="SSF52172">
    <property type="entry name" value="CheY-like"/>
    <property type="match status" value="1"/>
</dbReference>
<evidence type="ECO:0000256" key="1">
    <source>
        <dbReference type="PROSITE-ProRule" id="PRU00169"/>
    </source>
</evidence>
<dbReference type="OrthoDB" id="1684633at2"/>
<evidence type="ECO:0000313" key="4">
    <source>
        <dbReference type="Proteomes" id="UP000298381"/>
    </source>
</evidence>
<protein>
    <submittedName>
        <fullName evidence="3">Response regulator</fullName>
    </submittedName>
</protein>
<accession>A0A4Z0D5N9</accession>
<sequence>MKIFIVEDDLNVIKILEKIVEDRELGEITGYAKDGIEAINKIIVYQPDIVLIDLLIPNKDGINVVKDFKNVNNKPVFIMISQVSSKDLIAKAYESGIEFFIQKPINAIEVENVIKKVNEKLEMQTKLNSIKKLFDSNKSNDESNEKNYEDKIISILQKIGILGETGSRDIVKIVMKLVENKQYKNDFTLKEVLKDYGSNTKTVEQRIRRAANVGLINLANLGIEDNLNEVFLEYSNSLYSFEQIKLEMDYIRGRSNKRGKINLKKFIEAICLYVISD</sequence>
<dbReference type="InterPro" id="IPR011006">
    <property type="entry name" value="CheY-like_superfamily"/>
</dbReference>
<dbReference type="GO" id="GO:0000160">
    <property type="term" value="P:phosphorelay signal transduction system"/>
    <property type="evidence" value="ECO:0007669"/>
    <property type="project" value="InterPro"/>
</dbReference>
<evidence type="ECO:0000313" key="3">
    <source>
        <dbReference type="EMBL" id="TFZ40219.1"/>
    </source>
</evidence>
<dbReference type="InterPro" id="IPR052048">
    <property type="entry name" value="ST_Response_Regulator"/>
</dbReference>
<dbReference type="PANTHER" id="PTHR43228:SF8">
    <property type="entry name" value="TRANSCRIPTIONAL REGULATORY PROTEIN GLNL"/>
    <property type="match status" value="1"/>
</dbReference>
<dbReference type="EMBL" id="SRIB01000006">
    <property type="protein sequence ID" value="TFZ40219.1"/>
    <property type="molecule type" value="Genomic_DNA"/>
</dbReference>
<dbReference type="Pfam" id="PF08664">
    <property type="entry name" value="YcbB"/>
    <property type="match status" value="1"/>
</dbReference>
<feature type="domain" description="Response regulatory" evidence="2">
    <location>
        <begin position="2"/>
        <end position="118"/>
    </location>
</feature>
<dbReference type="AlphaFoldDB" id="A0A4Z0D5N9"/>
<proteinExistence type="predicted"/>
<dbReference type="Pfam" id="PF00072">
    <property type="entry name" value="Response_reg"/>
    <property type="match status" value="1"/>
</dbReference>
<comment type="caution">
    <text evidence="3">The sequence shown here is derived from an EMBL/GenBank/DDBJ whole genome shotgun (WGS) entry which is preliminary data.</text>
</comment>